<dbReference type="EMBL" id="JWZX01003152">
    <property type="protein sequence ID" value="KOO23834.1"/>
    <property type="molecule type" value="Genomic_DNA"/>
</dbReference>
<dbReference type="OrthoDB" id="201045at2759"/>
<evidence type="ECO:0000256" key="1">
    <source>
        <dbReference type="SAM" id="MobiDB-lite"/>
    </source>
</evidence>
<feature type="compositionally biased region" description="Basic and acidic residues" evidence="1">
    <location>
        <begin position="1"/>
        <end position="14"/>
    </location>
</feature>
<comment type="caution">
    <text evidence="2">The sequence shown here is derived from an EMBL/GenBank/DDBJ whole genome shotgun (WGS) entry which is preliminary data.</text>
</comment>
<gene>
    <name evidence="2" type="ORF">Ctob_000765</name>
</gene>
<name>A0A0M0JB64_9EUKA</name>
<feature type="region of interest" description="Disordered" evidence="1">
    <location>
        <begin position="56"/>
        <end position="99"/>
    </location>
</feature>
<sequence>MPREEREEARERLYRSSSPPRSKTPTNLGHMLDTGEMAIASPFKVEVARELPKPRLRARSAPIPKDEATWMGLGGRKGQPAVLPTSGEKPPPESTVASVDGSGILLDENWEETEGAKNGAERSSRPQVRPQPAYQSLTARAYFQDAGWKPGDSYAKYKPAKHPAEWANLDGFARMSRSYEIHHMNTFADITAFSSASSPIVNMIETEQKAPSFLDRMRGVIVKTESKKEVEPVVEDSKSMMQKVKDAGVAGIISYIFWEWAFWGVSVPVSLFGFYEVTGHYPDFSNSEDLQKLGAEAFAFVNVARFAVPLRIGLALGTTPWVQENIVNKFQKKDA</sequence>
<reference evidence="3" key="1">
    <citation type="journal article" date="2015" name="PLoS Genet.">
        <title>Genome Sequence and Transcriptome Analyses of Chrysochromulina tobin: Metabolic Tools for Enhanced Algal Fitness in the Prominent Order Prymnesiales (Haptophyceae).</title>
        <authorList>
            <person name="Hovde B.T."/>
            <person name="Deodato C.R."/>
            <person name="Hunsperger H.M."/>
            <person name="Ryken S.A."/>
            <person name="Yost W."/>
            <person name="Jha R.K."/>
            <person name="Patterson J."/>
            <person name="Monnat R.J. Jr."/>
            <person name="Barlow S.B."/>
            <person name="Starkenburg S.R."/>
            <person name="Cattolico R.A."/>
        </authorList>
    </citation>
    <scope>NUCLEOTIDE SEQUENCE</scope>
    <source>
        <strain evidence="3">CCMP291</strain>
    </source>
</reference>
<organism evidence="2 3">
    <name type="scientific">Chrysochromulina tobinii</name>
    <dbReference type="NCBI Taxonomy" id="1460289"/>
    <lineage>
        <taxon>Eukaryota</taxon>
        <taxon>Haptista</taxon>
        <taxon>Haptophyta</taxon>
        <taxon>Prymnesiophyceae</taxon>
        <taxon>Prymnesiales</taxon>
        <taxon>Chrysochromulinaceae</taxon>
        <taxon>Chrysochromulina</taxon>
    </lineage>
</organism>
<feature type="region of interest" description="Disordered" evidence="1">
    <location>
        <begin position="1"/>
        <end position="30"/>
    </location>
</feature>
<dbReference type="Proteomes" id="UP000037460">
    <property type="component" value="Unassembled WGS sequence"/>
</dbReference>
<proteinExistence type="predicted"/>
<accession>A0A0M0JB64</accession>
<protein>
    <submittedName>
        <fullName evidence="2">Uncharacterized protein</fullName>
    </submittedName>
</protein>
<dbReference type="AlphaFoldDB" id="A0A0M0JB64"/>
<keyword evidence="3" id="KW-1185">Reference proteome</keyword>
<evidence type="ECO:0000313" key="3">
    <source>
        <dbReference type="Proteomes" id="UP000037460"/>
    </source>
</evidence>
<evidence type="ECO:0000313" key="2">
    <source>
        <dbReference type="EMBL" id="KOO23834.1"/>
    </source>
</evidence>